<reference evidence="4" key="1">
    <citation type="submission" date="2020-11" db="EMBL/GenBank/DDBJ databases">
        <authorList>
            <person name="Tran Van P."/>
        </authorList>
    </citation>
    <scope>NUCLEOTIDE SEQUENCE</scope>
</reference>
<name>A0A7R8ZL34_9CRUS</name>
<accession>A0A7R8ZL34</accession>
<comment type="caution">
    <text evidence="3">Lacks conserved residue(s) required for the propagation of feature annotation.</text>
</comment>
<dbReference type="GO" id="GO:0005509">
    <property type="term" value="F:calcium ion binding"/>
    <property type="evidence" value="ECO:0007669"/>
    <property type="project" value="InterPro"/>
</dbReference>
<dbReference type="InterPro" id="IPR000742">
    <property type="entry name" value="EGF"/>
</dbReference>
<dbReference type="OrthoDB" id="19903at2759"/>
<dbReference type="SMART" id="SM00181">
    <property type="entry name" value="EGF"/>
    <property type="match status" value="2"/>
</dbReference>
<evidence type="ECO:0000256" key="3">
    <source>
        <dbReference type="PROSITE-ProRule" id="PRU00076"/>
    </source>
</evidence>
<dbReference type="SMART" id="SM00261">
    <property type="entry name" value="FU"/>
    <property type="match status" value="2"/>
</dbReference>
<feature type="disulfide bond" evidence="3">
    <location>
        <begin position="192"/>
        <end position="201"/>
    </location>
</feature>
<evidence type="ECO:0000313" key="4">
    <source>
        <dbReference type="EMBL" id="CAD7224015.1"/>
    </source>
</evidence>
<protein>
    <submittedName>
        <fullName evidence="4">Uncharacterized protein</fullName>
    </submittedName>
</protein>
<dbReference type="AlphaFoldDB" id="A0A7R8ZL34"/>
<keyword evidence="2 3" id="KW-1015">Disulfide bond</keyword>
<proteinExistence type="predicted"/>
<keyword evidence="1 3" id="KW-0245">EGF-like domain</keyword>
<dbReference type="InterPro" id="IPR006212">
    <property type="entry name" value="Furin_repeat"/>
</dbReference>
<dbReference type="InterPro" id="IPR002049">
    <property type="entry name" value="LE_dom"/>
</dbReference>
<organism evidence="4">
    <name type="scientific">Cyprideis torosa</name>
    <dbReference type="NCBI Taxonomy" id="163714"/>
    <lineage>
        <taxon>Eukaryota</taxon>
        <taxon>Metazoa</taxon>
        <taxon>Ecdysozoa</taxon>
        <taxon>Arthropoda</taxon>
        <taxon>Crustacea</taxon>
        <taxon>Oligostraca</taxon>
        <taxon>Ostracoda</taxon>
        <taxon>Podocopa</taxon>
        <taxon>Podocopida</taxon>
        <taxon>Cytherocopina</taxon>
        <taxon>Cytheroidea</taxon>
        <taxon>Cytherideidae</taxon>
        <taxon>Cyprideis</taxon>
    </lineage>
</organism>
<dbReference type="PROSITE" id="PS50026">
    <property type="entry name" value="EGF_3"/>
    <property type="match status" value="1"/>
</dbReference>
<evidence type="ECO:0000256" key="2">
    <source>
        <dbReference type="ARBA" id="ARBA00023157"/>
    </source>
</evidence>
<dbReference type="EMBL" id="OB660292">
    <property type="protein sequence ID" value="CAD7224015.1"/>
    <property type="molecule type" value="Genomic_DNA"/>
</dbReference>
<evidence type="ECO:0000256" key="1">
    <source>
        <dbReference type="ARBA" id="ARBA00022536"/>
    </source>
</evidence>
<dbReference type="PROSITE" id="PS01187">
    <property type="entry name" value="EGF_CA"/>
    <property type="match status" value="1"/>
</dbReference>
<gene>
    <name evidence="4" type="ORF">CTOB1V02_LOCUS1986</name>
</gene>
<dbReference type="PROSITE" id="PS00022">
    <property type="entry name" value="EGF_1"/>
    <property type="match status" value="1"/>
</dbReference>
<dbReference type="InterPro" id="IPR009030">
    <property type="entry name" value="Growth_fac_rcpt_cys_sf"/>
</dbReference>
<dbReference type="PROSITE" id="PS01248">
    <property type="entry name" value="EGF_LAM_1"/>
    <property type="match status" value="1"/>
</dbReference>
<dbReference type="CDD" id="cd00064">
    <property type="entry name" value="FU"/>
    <property type="match status" value="1"/>
</dbReference>
<sequence length="376" mass="41198">MPRCDLVMTAVIVILVCSLISHCCLGQVDQVLPNLKESESQKTARTAKLPPCSSCRSLVESFNKGVERTSRGTLAGGDTAWEEERNVKYGRSEVRLAEISEGICKELSRGNDQCHELYAEHEELIEEWWKDKQESQPDLLDFLCIQELRVCCPPGTFGADCHDCIGGRKNPCHSNGRCVGEGTRKGNGRCECHHGYEGEDCMKCSDGFFEEYRDSNKLLCSPCHAACVSGCTGAGPASCTACAVGWRKSDDGCVDIDECIAFQTSPCDGKANTFCVNTEGSFSCVDCDKSCDGCDGHGPDFCLECAKGFERDEEGICIDTTPKQKESLEAWTRYLTYLGLCIATFIIFQRNVLLASIIGLIVAAYVSFAEWFLAGK</sequence>
<dbReference type="SUPFAM" id="SSF57184">
    <property type="entry name" value="Growth factor receptor domain"/>
    <property type="match status" value="1"/>
</dbReference>
<dbReference type="InterPro" id="IPR018097">
    <property type="entry name" value="EGF_Ca-bd_CS"/>
</dbReference>